<feature type="domain" description="Lantibiotic biosynthesis protein dehydration" evidence="2">
    <location>
        <begin position="525"/>
        <end position="647"/>
    </location>
</feature>
<dbReference type="InterPro" id="IPR025410">
    <property type="entry name" value="Lant_dehyd"/>
</dbReference>
<keyword evidence="1" id="KW-0862">Zinc</keyword>
<protein>
    <submittedName>
        <fullName evidence="3">Type 2 lantipeptide synthetase LanM</fullName>
    </submittedName>
</protein>
<evidence type="ECO:0000259" key="2">
    <source>
        <dbReference type="Pfam" id="PF13575"/>
    </source>
</evidence>
<dbReference type="NCBIfam" id="TIGR03897">
    <property type="entry name" value="lanti_2_LanM"/>
    <property type="match status" value="1"/>
</dbReference>
<dbReference type="PRINTS" id="PR01950">
    <property type="entry name" value="LANCSUPER"/>
</dbReference>
<dbReference type="InterPro" id="IPR007822">
    <property type="entry name" value="LANC-like"/>
</dbReference>
<gene>
    <name evidence="3" type="primary">lanM</name>
    <name evidence="3" type="ORF">H6G03_12635</name>
</gene>
<reference evidence="3" key="2">
    <citation type="submission" date="2020-08" db="EMBL/GenBank/DDBJ databases">
        <authorList>
            <person name="Chen M."/>
            <person name="Teng W."/>
            <person name="Zhao L."/>
            <person name="Hu C."/>
            <person name="Zhou Y."/>
            <person name="Han B."/>
            <person name="Song L."/>
            <person name="Shu W."/>
        </authorList>
    </citation>
    <scope>NUCLEOTIDE SEQUENCE</scope>
    <source>
        <strain evidence="3">FACHB-1375</strain>
    </source>
</reference>
<dbReference type="Gene3D" id="1.50.10.10">
    <property type="match status" value="1"/>
</dbReference>
<dbReference type="PIRSF" id="PIRSF037228">
    <property type="entry name" value="Lant_mod_RumM"/>
    <property type="match status" value="1"/>
</dbReference>
<feature type="domain" description="Lantibiotic biosynthesis protein dehydration" evidence="2">
    <location>
        <begin position="246"/>
        <end position="284"/>
    </location>
</feature>
<dbReference type="GO" id="GO:0005975">
    <property type="term" value="P:carbohydrate metabolic process"/>
    <property type="evidence" value="ECO:0007669"/>
    <property type="project" value="InterPro"/>
</dbReference>
<dbReference type="Proteomes" id="UP000641646">
    <property type="component" value="Unassembled WGS sequence"/>
</dbReference>
<dbReference type="InterPro" id="IPR017146">
    <property type="entry name" value="Lanti_2_LanM"/>
</dbReference>
<dbReference type="AlphaFoldDB" id="A0A926ZGG0"/>
<dbReference type="GO" id="GO:0046872">
    <property type="term" value="F:metal ion binding"/>
    <property type="evidence" value="ECO:0007669"/>
    <property type="project" value="UniProtKB-KW"/>
</dbReference>
<evidence type="ECO:0000256" key="1">
    <source>
        <dbReference type="PIRSR" id="PIRSR607822-1"/>
    </source>
</evidence>
<comment type="caution">
    <text evidence="3">The sequence shown here is derived from an EMBL/GenBank/DDBJ whole genome shotgun (WGS) entry which is preliminary data.</text>
</comment>
<dbReference type="Pfam" id="PF13575">
    <property type="entry name" value="DUF4135"/>
    <property type="match status" value="3"/>
</dbReference>
<feature type="binding site" evidence="1">
    <location>
        <position position="1047"/>
    </location>
    <ligand>
        <name>Zn(2+)</name>
        <dbReference type="ChEBI" id="CHEBI:29105"/>
    </ligand>
</feature>
<organism evidence="3 4">
    <name type="scientific">Aerosakkonema funiforme FACHB-1375</name>
    <dbReference type="NCBI Taxonomy" id="2949571"/>
    <lineage>
        <taxon>Bacteria</taxon>
        <taxon>Bacillati</taxon>
        <taxon>Cyanobacteriota</taxon>
        <taxon>Cyanophyceae</taxon>
        <taxon>Oscillatoriophycideae</taxon>
        <taxon>Aerosakkonematales</taxon>
        <taxon>Aerosakkonemataceae</taxon>
        <taxon>Aerosakkonema</taxon>
    </lineage>
</organism>
<dbReference type="InterPro" id="IPR012341">
    <property type="entry name" value="6hp_glycosidase-like_sf"/>
</dbReference>
<dbReference type="GO" id="GO:0031179">
    <property type="term" value="P:peptide modification"/>
    <property type="evidence" value="ECO:0007669"/>
    <property type="project" value="InterPro"/>
</dbReference>
<dbReference type="SUPFAM" id="SSF158745">
    <property type="entry name" value="LanC-like"/>
    <property type="match status" value="1"/>
</dbReference>
<dbReference type="CDD" id="cd04792">
    <property type="entry name" value="LanM-like"/>
    <property type="match status" value="1"/>
</dbReference>
<dbReference type="SMART" id="SM01260">
    <property type="entry name" value="LANC_like"/>
    <property type="match status" value="1"/>
</dbReference>
<feature type="domain" description="Lantibiotic biosynthesis protein dehydration" evidence="2">
    <location>
        <begin position="323"/>
        <end position="517"/>
    </location>
</feature>
<accession>A0A926ZGG0</accession>
<sequence>MIVTHSHLMQIVAQASSLSERLCVDLLKTNSAEAIEPQLNDNRLNRWCQVVSQGNWEKFYKRLSWDELNIIQASSVVRSLPVVDGQALPAWAETLREIIQTAYSFANDRSFPKQSLGNEANVLFPLNKENELPFAEVLLPVVSVARQKLLNRLDSPSFHVDCLPLEVLSNSAYLTLEISLLYKLLNICGKTLEYELSRSRTVGKNLLNLLNILGKSTPDKTQFKAEYEDFMEKILADGLLTFFQNYPVLARLMATAVDFWVETTAQFLQRLKADLWEIQQVFQVAPGSAGVSPGSAGVSPAGAEEQTSIPVGENSHSAHKEFPSAHNYLGKAIDIKPSLSDPHNSGYTVIALTFESGLKLVYKPKGLGVEAAYTQFLTWCNQQGIPLQFKVLKVCDRQTYGWVEYVEHLPCEDEPAAQRFYQRSGMLLALLYALRVVDCHRENLIANGEHLVLIDMESIMHQEVNLMVDLAEQTEADTSVNLQFSDSVLRTGLLPHWEFTKNNRIAYDNSALGSFDPEPGNEIPSNVATLNGIPLSPDRYLDRMVTGFAQMYRFLIEKRELLLAPDSPLEILQNQPVRFIFRATRIYWSILQKSLAPQFLRDGVDRSIELEILARAFLVAPQKPDAWPIFHAEVKAMEQLDIPYFAAYTNSKALTVGLDKPIEDYFKAPSYQDVVNQLQNLNDTDLTQQIEIIKGSFYARLARKAASENNPSINQAEYSQISPLTKTQLLQEATRIATEIQARAIWGADGSVKWISFAYIPDVERFQLMPLPEDFYNGNGGIALFLSALDYVRQTRQFRDLALGALLSIRKFLQTADFESTRRFVRRGIGGATGLGSIIYTLVMTSRFLREPALIEDALGIANLITPEIIASDKQFDMIGGSAGAILGLLALHSETKDSGVLDKAIICGQHLLAHRTSVNGKPKAWKILGQKQYTGFSHGAAGIAYALLRLYEVTQDRAYLEAASEGIAYENSVFSAVAANWPDFRAFAQQNGEPGFMVSWCHGATGIGLARLGGLSILKTDEIDGDVQVSLQTTQKHTLQDVDCVCCGNFGRIEMLLFAAETLSRPELLAVAEKRAAWAVRRAEQAGGYLFPKLPNSVFTPSFFQGTSGIGYQLLRLADPEVLPCVLLCK</sequence>
<name>A0A926ZGG0_9CYAN</name>
<keyword evidence="1" id="KW-0479">Metal-binding</keyword>
<dbReference type="RefSeq" id="WP_190464751.1">
    <property type="nucleotide sequence ID" value="NZ_JACJPW010000028.1"/>
</dbReference>
<reference evidence="3" key="1">
    <citation type="journal article" date="2015" name="ISME J.">
        <title>Draft Genome Sequence of Streptomyces incarnatus NRRL8089, which Produces the Nucleoside Antibiotic Sinefungin.</title>
        <authorList>
            <person name="Oshima K."/>
            <person name="Hattori M."/>
            <person name="Shimizu H."/>
            <person name="Fukuda K."/>
            <person name="Nemoto M."/>
            <person name="Inagaki K."/>
            <person name="Tamura T."/>
        </authorList>
    </citation>
    <scope>NUCLEOTIDE SEQUENCE</scope>
    <source>
        <strain evidence="3">FACHB-1375</strain>
    </source>
</reference>
<keyword evidence="4" id="KW-1185">Reference proteome</keyword>
<evidence type="ECO:0000313" key="3">
    <source>
        <dbReference type="EMBL" id="MBD2181940.1"/>
    </source>
</evidence>
<dbReference type="EMBL" id="JACJPW010000028">
    <property type="protein sequence ID" value="MBD2181940.1"/>
    <property type="molecule type" value="Genomic_DNA"/>
</dbReference>
<evidence type="ECO:0000313" key="4">
    <source>
        <dbReference type="Proteomes" id="UP000641646"/>
    </source>
</evidence>
<proteinExistence type="predicted"/>
<feature type="binding site" evidence="1">
    <location>
        <position position="1002"/>
    </location>
    <ligand>
        <name>Zn(2+)</name>
        <dbReference type="ChEBI" id="CHEBI:29105"/>
    </ligand>
</feature>
<dbReference type="Pfam" id="PF05147">
    <property type="entry name" value="LANC_like"/>
    <property type="match status" value="1"/>
</dbReference>